<dbReference type="Gene3D" id="4.10.240.10">
    <property type="entry name" value="Zn(2)-C6 fungal-type DNA-binding domain"/>
    <property type="match status" value="1"/>
</dbReference>
<keyword evidence="5" id="KW-0804">Transcription</keyword>
<feature type="domain" description="Zn(2)-C6 fungal-type" evidence="8">
    <location>
        <begin position="63"/>
        <end position="94"/>
    </location>
</feature>
<dbReference type="GO" id="GO:0005634">
    <property type="term" value="C:nucleus"/>
    <property type="evidence" value="ECO:0007669"/>
    <property type="project" value="TreeGrafter"/>
</dbReference>
<protein>
    <submittedName>
        <fullName evidence="9">Similar to Saccharomyces cerevisiae YHR056C RSC30 Component of the RSC chromatin remodeling complex</fullName>
    </submittedName>
</protein>
<comment type="caution">
    <text evidence="9">The sequence shown here is derived from an EMBL/GenBank/DDBJ whole genome shotgun (WGS) entry which is preliminary data.</text>
</comment>
<dbReference type="OrthoDB" id="4236860at2759"/>
<dbReference type="InterPro" id="IPR036864">
    <property type="entry name" value="Zn2-C6_fun-type_DNA-bd_sf"/>
</dbReference>
<dbReference type="SMART" id="SM00066">
    <property type="entry name" value="GAL4"/>
    <property type="match status" value="1"/>
</dbReference>
<dbReference type="RefSeq" id="XP_041404396.1">
    <property type="nucleotide sequence ID" value="XM_041548462.1"/>
</dbReference>
<evidence type="ECO:0000256" key="2">
    <source>
        <dbReference type="ARBA" id="ARBA00022833"/>
    </source>
</evidence>
<proteinExistence type="predicted"/>
<feature type="region of interest" description="Disordered" evidence="7">
    <location>
        <begin position="110"/>
        <end position="134"/>
    </location>
</feature>
<evidence type="ECO:0000313" key="10">
    <source>
        <dbReference type="Proteomes" id="UP000644660"/>
    </source>
</evidence>
<dbReference type="EMBL" id="CAEFZW010000001">
    <property type="protein sequence ID" value="CAB4252358.1"/>
    <property type="molecule type" value="Genomic_DNA"/>
</dbReference>
<feature type="region of interest" description="Disordered" evidence="7">
    <location>
        <begin position="27"/>
        <end position="62"/>
    </location>
</feature>
<name>A0A8H2VBR9_9SACH</name>
<evidence type="ECO:0000256" key="3">
    <source>
        <dbReference type="ARBA" id="ARBA00023015"/>
    </source>
</evidence>
<sequence length="1052" mass="121048">MEQTFRADLTPIPDNDKNITVISNDPVQQQQQQLLQPQQLQLHHEEDSSTSSSTKKPTKRTPACAQCRRRKIGCDRLRPFCSNCVKYHKERCIYPEEDLEAFNEYINQPAVNKNHNDNNNHSEKSSDKAVGNNYGGNRATFEVNSMKPGNTNMINSNNTISSNFNDMSTTFSVQRMPMQAPLMVPSSSSSQFPVNTAMIPSGLNTQSASRATTMSPMQNVPLNPTIQLMNNNESSSVMKMEQQLKFHNVQNAPVYEPPVLVQLPVAESPKVVKPSKTKNLHHGQHHNAIHSNNNLKSVAQPKNVVSMEDIGAYNTKTHMLKQLKYWERKQKALPIANSDPTEYSVMQSTYKQKDLLLKEMKHLKYRFIELQERRRKTFPQNVTKVAYLKKIPVMPILQATITEDINSKNDTINSNEDNSGQLIRESYLGSVSGAEKLTITNLHSNTENKLGGDLLLKDTPNTIFTINYMANRDTFLAKYYNKLQTYIILNFKEQLTQYKQKQFNATNKQMGNSPIENDLLNRLLEKLFDDIDRNDRGKHSRLSGFNEFLFSILEVDNMDIQMFKERLLSQMKRAYQDSACTTFKNYFSEVSKFGTLLIVLIIYLMDNSIGKDPEIEVLNRKLSHIVNEIESINDKTILFEDLSIIKFLSLKNLYYDIFEDDVRSNNTNYNQDVYLSQNFQSNQMTADMKFSIYSHYMTRNAFIGSYPSLVSIDMLEALLLECKYPVIRRKAQTKFWETLNKITGMIQNQNSTNMSSIKELMEHYVQFEQDNLGINHPYDDGDRSAKNGIPSILEIESSLIMRSIYERCRLFINYYLLLEYEKLKLHDRFNKVLCELSLCICSSFKGQLIRRDYLRNLDNFDGSKTMFNKNDLIDLEIVCEMLFSLGLRLSYKPSTTDSMTISPENDNNPNDISVAISVVKDKIRKILIQIILSLKNNKTRKLRTGHNIMSKRLEKKLLNFVKTLSEEDGDNNNSNMKLNNGITLLNLSEITKFSEEISSISDIISSEENDNTFHLEYKVTLDIVQDDLKTHKNSYGLTNDSFSSVFGAMFQK</sequence>
<dbReference type="Pfam" id="PF00172">
    <property type="entry name" value="Zn_clus"/>
    <property type="match status" value="1"/>
</dbReference>
<keyword evidence="1" id="KW-0479">Metal-binding</keyword>
<dbReference type="GO" id="GO:0000981">
    <property type="term" value="F:DNA-binding transcription factor activity, RNA polymerase II-specific"/>
    <property type="evidence" value="ECO:0007669"/>
    <property type="project" value="InterPro"/>
</dbReference>
<gene>
    <name evidence="9" type="ORF">KABA2_01S11814</name>
</gene>
<dbReference type="PANTHER" id="PTHR31069">
    <property type="entry name" value="OLEATE-ACTIVATED TRANSCRIPTION FACTOR 1-RELATED"/>
    <property type="match status" value="1"/>
</dbReference>
<dbReference type="AlphaFoldDB" id="A0A8H2VBR9"/>
<dbReference type="GO" id="GO:0000978">
    <property type="term" value="F:RNA polymerase II cis-regulatory region sequence-specific DNA binding"/>
    <property type="evidence" value="ECO:0007669"/>
    <property type="project" value="TreeGrafter"/>
</dbReference>
<feature type="compositionally biased region" description="Low complexity" evidence="7">
    <location>
        <begin position="28"/>
        <end position="41"/>
    </location>
</feature>
<organism evidence="9 10">
    <name type="scientific">Maudiozyma barnettii</name>
    <dbReference type="NCBI Taxonomy" id="61262"/>
    <lineage>
        <taxon>Eukaryota</taxon>
        <taxon>Fungi</taxon>
        <taxon>Dikarya</taxon>
        <taxon>Ascomycota</taxon>
        <taxon>Saccharomycotina</taxon>
        <taxon>Saccharomycetes</taxon>
        <taxon>Saccharomycetales</taxon>
        <taxon>Saccharomycetaceae</taxon>
        <taxon>Maudiozyma</taxon>
    </lineage>
</organism>
<dbReference type="GeneID" id="64855483"/>
<dbReference type="GO" id="GO:0045944">
    <property type="term" value="P:positive regulation of transcription by RNA polymerase II"/>
    <property type="evidence" value="ECO:0007669"/>
    <property type="project" value="TreeGrafter"/>
</dbReference>
<keyword evidence="4" id="KW-0238">DNA-binding</keyword>
<dbReference type="Proteomes" id="UP000644660">
    <property type="component" value="Unassembled WGS sequence"/>
</dbReference>
<keyword evidence="2" id="KW-0862">Zinc</keyword>
<evidence type="ECO:0000256" key="6">
    <source>
        <dbReference type="ARBA" id="ARBA00023242"/>
    </source>
</evidence>
<evidence type="ECO:0000256" key="4">
    <source>
        <dbReference type="ARBA" id="ARBA00023125"/>
    </source>
</evidence>
<dbReference type="PANTHER" id="PTHR31069:SF21">
    <property type="entry name" value="CHROMATIN STRUCTURE-REMODELING COMPLEX PROTEIN RSC3-RELATED"/>
    <property type="match status" value="1"/>
</dbReference>
<dbReference type="PROSITE" id="PS00463">
    <property type="entry name" value="ZN2_CY6_FUNGAL_1"/>
    <property type="match status" value="1"/>
</dbReference>
<dbReference type="SUPFAM" id="SSF57701">
    <property type="entry name" value="Zn2/Cys6 DNA-binding domain"/>
    <property type="match status" value="1"/>
</dbReference>
<evidence type="ECO:0000256" key="1">
    <source>
        <dbReference type="ARBA" id="ARBA00022723"/>
    </source>
</evidence>
<feature type="compositionally biased region" description="Basic and acidic residues" evidence="7">
    <location>
        <begin position="114"/>
        <end position="127"/>
    </location>
</feature>
<evidence type="ECO:0000256" key="7">
    <source>
        <dbReference type="SAM" id="MobiDB-lite"/>
    </source>
</evidence>
<dbReference type="GO" id="GO:0008270">
    <property type="term" value="F:zinc ion binding"/>
    <property type="evidence" value="ECO:0007669"/>
    <property type="project" value="InterPro"/>
</dbReference>
<accession>A0A8H2VBR9</accession>
<keyword evidence="6" id="KW-0539">Nucleus</keyword>
<dbReference type="InterPro" id="IPR001138">
    <property type="entry name" value="Zn2Cys6_DnaBD"/>
</dbReference>
<dbReference type="InterPro" id="IPR050675">
    <property type="entry name" value="OAF3"/>
</dbReference>
<keyword evidence="3" id="KW-0805">Transcription regulation</keyword>
<evidence type="ECO:0000259" key="8">
    <source>
        <dbReference type="PROSITE" id="PS50048"/>
    </source>
</evidence>
<evidence type="ECO:0000313" key="9">
    <source>
        <dbReference type="EMBL" id="CAB4252358.1"/>
    </source>
</evidence>
<dbReference type="PROSITE" id="PS50048">
    <property type="entry name" value="ZN2_CY6_FUNGAL_2"/>
    <property type="match status" value="1"/>
</dbReference>
<dbReference type="CDD" id="cd00067">
    <property type="entry name" value="GAL4"/>
    <property type="match status" value="1"/>
</dbReference>
<reference evidence="9 10" key="1">
    <citation type="submission" date="2020-05" db="EMBL/GenBank/DDBJ databases">
        <authorList>
            <person name="Casaregola S."/>
            <person name="Devillers H."/>
            <person name="Grondin C."/>
        </authorList>
    </citation>
    <scope>NUCLEOTIDE SEQUENCE [LARGE SCALE GENOMIC DNA]</scope>
    <source>
        <strain evidence="9 10">CLIB 1767</strain>
    </source>
</reference>
<keyword evidence="10" id="KW-1185">Reference proteome</keyword>
<evidence type="ECO:0000256" key="5">
    <source>
        <dbReference type="ARBA" id="ARBA00023163"/>
    </source>
</evidence>